<keyword evidence="6" id="KW-0408">Iron</keyword>
<evidence type="ECO:0000256" key="3">
    <source>
        <dbReference type="ARBA" id="ARBA00022723"/>
    </source>
</evidence>
<dbReference type="InterPro" id="IPR041667">
    <property type="entry name" value="Cupin_8"/>
</dbReference>
<dbReference type="Proteomes" id="UP000799770">
    <property type="component" value="Unassembled WGS sequence"/>
</dbReference>
<feature type="domain" description="JmjC" evidence="8">
    <location>
        <begin position="254"/>
        <end position="445"/>
    </location>
</feature>
<name>A0A6A5YUK3_9PLEO</name>
<dbReference type="InterPro" id="IPR056520">
    <property type="entry name" value="ARM_KDM8_N"/>
</dbReference>
<evidence type="ECO:0000256" key="1">
    <source>
        <dbReference type="ARBA" id="ARBA00001954"/>
    </source>
</evidence>
<dbReference type="PANTHER" id="PTHR12461">
    <property type="entry name" value="HYPOXIA-INDUCIBLE FACTOR 1 ALPHA INHIBITOR-RELATED"/>
    <property type="match status" value="1"/>
</dbReference>
<comment type="cofactor">
    <cofactor evidence="1">
        <name>Fe(2+)</name>
        <dbReference type="ChEBI" id="CHEBI:29033"/>
    </cofactor>
</comment>
<organism evidence="9 10">
    <name type="scientific">Lophiotrema nucula</name>
    <dbReference type="NCBI Taxonomy" id="690887"/>
    <lineage>
        <taxon>Eukaryota</taxon>
        <taxon>Fungi</taxon>
        <taxon>Dikarya</taxon>
        <taxon>Ascomycota</taxon>
        <taxon>Pezizomycotina</taxon>
        <taxon>Dothideomycetes</taxon>
        <taxon>Pleosporomycetidae</taxon>
        <taxon>Pleosporales</taxon>
        <taxon>Lophiotremataceae</taxon>
        <taxon>Lophiotrema</taxon>
    </lineage>
</organism>
<dbReference type="InterPro" id="IPR003347">
    <property type="entry name" value="JmjC_dom"/>
</dbReference>
<dbReference type="SMART" id="SM00558">
    <property type="entry name" value="JmjC"/>
    <property type="match status" value="1"/>
</dbReference>
<evidence type="ECO:0000256" key="5">
    <source>
        <dbReference type="ARBA" id="ARBA00023002"/>
    </source>
</evidence>
<evidence type="ECO:0000313" key="9">
    <source>
        <dbReference type="EMBL" id="KAF2110686.1"/>
    </source>
</evidence>
<keyword evidence="4" id="KW-0223">Dioxygenase</keyword>
<keyword evidence="7" id="KW-0539">Nucleus</keyword>
<dbReference type="SUPFAM" id="SSF51197">
    <property type="entry name" value="Clavaminate synthase-like"/>
    <property type="match status" value="1"/>
</dbReference>
<evidence type="ECO:0000313" key="10">
    <source>
        <dbReference type="Proteomes" id="UP000799770"/>
    </source>
</evidence>
<evidence type="ECO:0000256" key="2">
    <source>
        <dbReference type="ARBA" id="ARBA00004123"/>
    </source>
</evidence>
<dbReference type="FunFam" id="2.60.120.650:FF:000046">
    <property type="entry name" value="JmjC domain-containing protein D"/>
    <property type="match status" value="1"/>
</dbReference>
<dbReference type="AlphaFoldDB" id="A0A6A5YUK3"/>
<evidence type="ECO:0000256" key="6">
    <source>
        <dbReference type="ARBA" id="ARBA00023004"/>
    </source>
</evidence>
<dbReference type="OrthoDB" id="47172at2759"/>
<comment type="subcellular location">
    <subcellularLocation>
        <location evidence="2">Nucleus</location>
    </subcellularLocation>
</comment>
<dbReference type="Pfam" id="PF13621">
    <property type="entry name" value="Cupin_8"/>
    <property type="match status" value="1"/>
</dbReference>
<keyword evidence="3" id="KW-0479">Metal-binding</keyword>
<dbReference type="Pfam" id="PF24472">
    <property type="entry name" value="ARM_KDM8_N"/>
    <property type="match status" value="1"/>
</dbReference>
<dbReference type="Gene3D" id="2.60.120.650">
    <property type="entry name" value="Cupin"/>
    <property type="match status" value="1"/>
</dbReference>
<evidence type="ECO:0000256" key="7">
    <source>
        <dbReference type="ARBA" id="ARBA00023242"/>
    </source>
</evidence>
<evidence type="ECO:0000256" key="4">
    <source>
        <dbReference type="ARBA" id="ARBA00022964"/>
    </source>
</evidence>
<protein>
    <recommendedName>
        <fullName evidence="8">JmjC domain-containing protein</fullName>
    </recommendedName>
</protein>
<dbReference type="GO" id="GO:0046872">
    <property type="term" value="F:metal ion binding"/>
    <property type="evidence" value="ECO:0007669"/>
    <property type="project" value="UniProtKB-KW"/>
</dbReference>
<reference evidence="9" key="1">
    <citation type="journal article" date="2020" name="Stud. Mycol.">
        <title>101 Dothideomycetes genomes: a test case for predicting lifestyles and emergence of pathogens.</title>
        <authorList>
            <person name="Haridas S."/>
            <person name="Albert R."/>
            <person name="Binder M."/>
            <person name="Bloem J."/>
            <person name="Labutti K."/>
            <person name="Salamov A."/>
            <person name="Andreopoulos B."/>
            <person name="Baker S."/>
            <person name="Barry K."/>
            <person name="Bills G."/>
            <person name="Bluhm B."/>
            <person name="Cannon C."/>
            <person name="Castanera R."/>
            <person name="Culley D."/>
            <person name="Daum C."/>
            <person name="Ezra D."/>
            <person name="Gonzalez J."/>
            <person name="Henrissat B."/>
            <person name="Kuo A."/>
            <person name="Liang C."/>
            <person name="Lipzen A."/>
            <person name="Lutzoni F."/>
            <person name="Magnuson J."/>
            <person name="Mondo S."/>
            <person name="Nolan M."/>
            <person name="Ohm R."/>
            <person name="Pangilinan J."/>
            <person name="Park H.-J."/>
            <person name="Ramirez L."/>
            <person name="Alfaro M."/>
            <person name="Sun H."/>
            <person name="Tritt A."/>
            <person name="Yoshinaga Y."/>
            <person name="Zwiers L.-H."/>
            <person name="Turgeon B."/>
            <person name="Goodwin S."/>
            <person name="Spatafora J."/>
            <person name="Crous P."/>
            <person name="Grigoriev I."/>
        </authorList>
    </citation>
    <scope>NUCLEOTIDE SEQUENCE</scope>
    <source>
        <strain evidence="9">CBS 627.86</strain>
    </source>
</reference>
<dbReference type="PROSITE" id="PS51184">
    <property type="entry name" value="JMJC"/>
    <property type="match status" value="1"/>
</dbReference>
<sequence>MDQPTPATSTPLHIVRLIQEELITAQGGDEILGCGSPALALLPHDPDTALEFAYQKLHDVPYKEVKTCWRRLYTDAALWKATKMIEQGGEDWTTHVVRTLDMALILTGAPGREDLIESVFKALETALQKLSKKRKRKREDDVPETFADGLKNGPKLRFQIARMEELSLEGFQTRISREETQIPIIITKAIDHWPATTSRAWNSPSYLLKKTLDGRRLVPIEIGRSYTEVGWSQKIISFHEFLQQYIFTSSGDTGYLAQHDLLTQIPSLRNDISTPDYCFADPPPHKLPHIKPVAPLEEPLLNAWFGPKGTISPLHTDPYHNVLAQVVGYKYVRLYGPKETDRLYPRGVDASGIDMHNTSRIDLDKAMAIYSDLDPFKNESKGDNGAGHDEQDQANQEFEDHFPNFKDAEYVEAVLGPGECLYIPVGWWHYVRSLTPSFSVSFWFN</sequence>
<accession>A0A6A5YUK3</accession>
<keyword evidence="10" id="KW-1185">Reference proteome</keyword>
<dbReference type="PANTHER" id="PTHR12461:SF101">
    <property type="entry name" value="TRNA WYBUTOSINE-SYNTHESIZING PROTEIN 4"/>
    <property type="match status" value="1"/>
</dbReference>
<dbReference type="GO" id="GO:0051213">
    <property type="term" value="F:dioxygenase activity"/>
    <property type="evidence" value="ECO:0007669"/>
    <property type="project" value="UniProtKB-KW"/>
</dbReference>
<gene>
    <name evidence="9" type="ORF">BDV96DRAFT_583563</name>
</gene>
<dbReference type="GO" id="GO:0005634">
    <property type="term" value="C:nucleus"/>
    <property type="evidence" value="ECO:0007669"/>
    <property type="project" value="UniProtKB-SubCell"/>
</dbReference>
<evidence type="ECO:0000259" key="8">
    <source>
        <dbReference type="PROSITE" id="PS51184"/>
    </source>
</evidence>
<keyword evidence="5" id="KW-0560">Oxidoreductase</keyword>
<dbReference type="EMBL" id="ML977337">
    <property type="protein sequence ID" value="KAF2110686.1"/>
    <property type="molecule type" value="Genomic_DNA"/>
</dbReference>
<proteinExistence type="predicted"/>